<evidence type="ECO:0000313" key="4">
    <source>
        <dbReference type="EMBL" id="PAV77910.1"/>
    </source>
</evidence>
<dbReference type="Gene3D" id="2.120.10.80">
    <property type="entry name" value="Kelch-type beta propeller"/>
    <property type="match status" value="1"/>
</dbReference>
<proteinExistence type="inferred from homology"/>
<dbReference type="EMBL" id="LIAE01007639">
    <property type="protein sequence ID" value="PAV77910.1"/>
    <property type="molecule type" value="Genomic_DNA"/>
</dbReference>
<comment type="similarity">
    <text evidence="1">Belongs to the heat shock protein 70 family.</text>
</comment>
<dbReference type="Pfam" id="PF00012">
    <property type="entry name" value="HSP70"/>
    <property type="match status" value="1"/>
</dbReference>
<dbReference type="InterPro" id="IPR013126">
    <property type="entry name" value="Hsp_70_fam"/>
</dbReference>
<protein>
    <submittedName>
        <fullName evidence="4">Uncharacterized protein</fullName>
    </submittedName>
</protein>
<dbReference type="SUPFAM" id="SSF53067">
    <property type="entry name" value="Actin-like ATPase domain"/>
    <property type="match status" value="1"/>
</dbReference>
<keyword evidence="5" id="KW-1185">Reference proteome</keyword>
<evidence type="ECO:0000256" key="2">
    <source>
        <dbReference type="ARBA" id="ARBA00022741"/>
    </source>
</evidence>
<dbReference type="InterPro" id="IPR015915">
    <property type="entry name" value="Kelch-typ_b-propeller"/>
</dbReference>
<keyword evidence="3" id="KW-0067">ATP-binding</keyword>
<dbReference type="GO" id="GO:0006950">
    <property type="term" value="P:response to stress"/>
    <property type="evidence" value="ECO:0007669"/>
    <property type="project" value="UniProtKB-ARBA"/>
</dbReference>
<dbReference type="Proteomes" id="UP000218231">
    <property type="component" value="Unassembled WGS sequence"/>
</dbReference>
<dbReference type="STRING" id="2018661.A0A2A2KVD2"/>
<evidence type="ECO:0000256" key="1">
    <source>
        <dbReference type="ARBA" id="ARBA00007381"/>
    </source>
</evidence>
<comment type="caution">
    <text evidence="4">The sequence shown here is derived from an EMBL/GenBank/DDBJ whole genome shotgun (WGS) entry which is preliminary data.</text>
</comment>
<dbReference type="Gene3D" id="3.30.420.40">
    <property type="match status" value="2"/>
</dbReference>
<gene>
    <name evidence="4" type="ORF">WR25_14004</name>
</gene>
<dbReference type="GO" id="GO:0005524">
    <property type="term" value="F:ATP binding"/>
    <property type="evidence" value="ECO:0007669"/>
    <property type="project" value="UniProtKB-KW"/>
</dbReference>
<dbReference type="PANTHER" id="PTHR19375">
    <property type="entry name" value="HEAT SHOCK PROTEIN 70KDA"/>
    <property type="match status" value="1"/>
</dbReference>
<reference evidence="4 5" key="1">
    <citation type="journal article" date="2017" name="Curr. Biol.">
        <title>Genome architecture and evolution of a unichromosomal asexual nematode.</title>
        <authorList>
            <person name="Fradin H."/>
            <person name="Zegar C."/>
            <person name="Gutwein M."/>
            <person name="Lucas J."/>
            <person name="Kovtun M."/>
            <person name="Corcoran D."/>
            <person name="Baugh L.R."/>
            <person name="Kiontke K."/>
            <person name="Gunsalus K."/>
            <person name="Fitch D.H."/>
            <person name="Piano F."/>
        </authorList>
    </citation>
    <scope>NUCLEOTIDE SEQUENCE [LARGE SCALE GENOMIC DNA]</scope>
    <source>
        <strain evidence="4">PF1309</strain>
    </source>
</reference>
<dbReference type="InterPro" id="IPR018181">
    <property type="entry name" value="Heat_shock_70_CS"/>
</dbReference>
<dbReference type="PROSITE" id="PS00297">
    <property type="entry name" value="HSP70_1"/>
    <property type="match status" value="1"/>
</dbReference>
<dbReference type="SUPFAM" id="SSF117281">
    <property type="entry name" value="Kelch motif"/>
    <property type="match status" value="1"/>
</dbReference>
<dbReference type="OrthoDB" id="45365at2759"/>
<dbReference type="GO" id="GO:0140662">
    <property type="term" value="F:ATP-dependent protein folding chaperone"/>
    <property type="evidence" value="ECO:0007669"/>
    <property type="project" value="InterPro"/>
</dbReference>
<sequence length="489" mass="54247">MVCIGIDLGTTYSCVAIVKDGRPVAIKNDNGRNTLPSVVAFRDGEILVGNPALDCNTDMENILYDSKRLIGWHALHDLPINENGQLWTFNTDTRDNCAGYILNRGTPNERFIRPEKVSAEILKSLKARTEKDLSKQVTEAIVTVPAMFNSDQIAATKKAIELAGLKLKCLLQEPTAAAIAYNEKAKLGNSELLVFDFGGEEAIAHGAAIVANDNNKTVILVNHSVDELRNKFKEKLAINPQKRLFYLYSYGRGKICLFDSQSNSVEPIGKFNQSCNSYEVATTPDKVNNYNFAIELIHIIQIIVIDSTIDLFEIFDLKTQKISKGPNPPEWRGYASVAYFKDKLYYLGGKDPKLKKDTNRVNILVNEEWKDGSSFPMPISCAQPITCNEELYVIGRGTISQKIYRLSDDEREWVEIGEIEEGVYGCAVASLNGRVYITGGESYGVSKSCLRFDPSAPVDSRISRIADMNCGRHHHSLIVANGKLYAIGG</sequence>
<dbReference type="PRINTS" id="PR00301">
    <property type="entry name" value="HEATSHOCK70"/>
</dbReference>
<evidence type="ECO:0000313" key="5">
    <source>
        <dbReference type="Proteomes" id="UP000218231"/>
    </source>
</evidence>
<organism evidence="4 5">
    <name type="scientific">Diploscapter pachys</name>
    <dbReference type="NCBI Taxonomy" id="2018661"/>
    <lineage>
        <taxon>Eukaryota</taxon>
        <taxon>Metazoa</taxon>
        <taxon>Ecdysozoa</taxon>
        <taxon>Nematoda</taxon>
        <taxon>Chromadorea</taxon>
        <taxon>Rhabditida</taxon>
        <taxon>Rhabditina</taxon>
        <taxon>Rhabditomorpha</taxon>
        <taxon>Rhabditoidea</taxon>
        <taxon>Rhabditidae</taxon>
        <taxon>Diploscapter</taxon>
    </lineage>
</organism>
<accession>A0A2A2KVD2</accession>
<dbReference type="InterPro" id="IPR043129">
    <property type="entry name" value="ATPase_NBD"/>
</dbReference>
<name>A0A2A2KVD2_9BILA</name>
<evidence type="ECO:0000256" key="3">
    <source>
        <dbReference type="ARBA" id="ARBA00022840"/>
    </source>
</evidence>
<dbReference type="AlphaFoldDB" id="A0A2A2KVD2"/>
<keyword evidence="2" id="KW-0547">Nucleotide-binding</keyword>